<dbReference type="Proteomes" id="UP001521150">
    <property type="component" value="Unassembled WGS sequence"/>
</dbReference>
<dbReference type="InterPro" id="IPR040198">
    <property type="entry name" value="Fido_containing"/>
</dbReference>
<accession>A0ABS8ZE38</accession>
<protein>
    <submittedName>
        <fullName evidence="2">Fic family protein</fullName>
    </submittedName>
</protein>
<gene>
    <name evidence="2" type="ORF">LWC34_21260</name>
</gene>
<dbReference type="InterPro" id="IPR003812">
    <property type="entry name" value="Fido"/>
</dbReference>
<dbReference type="PROSITE" id="PS51459">
    <property type="entry name" value="FIDO"/>
    <property type="match status" value="1"/>
</dbReference>
<dbReference type="InterPro" id="IPR036597">
    <property type="entry name" value="Fido-like_dom_sf"/>
</dbReference>
<name>A0ABS8ZE38_9PSEU</name>
<dbReference type="Gene3D" id="1.10.10.10">
    <property type="entry name" value="Winged helix-like DNA-binding domain superfamily/Winged helix DNA-binding domain"/>
    <property type="match status" value="1"/>
</dbReference>
<evidence type="ECO:0000259" key="1">
    <source>
        <dbReference type="PROSITE" id="PS51459"/>
    </source>
</evidence>
<dbReference type="Gene3D" id="1.10.3290.10">
    <property type="entry name" value="Fido-like domain"/>
    <property type="match status" value="1"/>
</dbReference>
<dbReference type="Pfam" id="PF02661">
    <property type="entry name" value="Fic"/>
    <property type="match status" value="1"/>
</dbReference>
<keyword evidence="3" id="KW-1185">Reference proteome</keyword>
<dbReference type="RefSeq" id="WP_233726933.1">
    <property type="nucleotide sequence ID" value="NZ_JAJVCN010000002.1"/>
</dbReference>
<dbReference type="EMBL" id="JAJVCN010000002">
    <property type="protein sequence ID" value="MCE7005338.1"/>
    <property type="molecule type" value="Genomic_DNA"/>
</dbReference>
<evidence type="ECO:0000313" key="3">
    <source>
        <dbReference type="Proteomes" id="UP001521150"/>
    </source>
</evidence>
<feature type="domain" description="Fido" evidence="1">
    <location>
        <begin position="107"/>
        <end position="260"/>
    </location>
</feature>
<comment type="caution">
    <text evidence="2">The sequence shown here is derived from an EMBL/GenBank/DDBJ whole genome shotgun (WGS) entry which is preliminary data.</text>
</comment>
<organism evidence="2 3">
    <name type="scientific">Kibdelosporangium philippinense</name>
    <dbReference type="NCBI Taxonomy" id="211113"/>
    <lineage>
        <taxon>Bacteria</taxon>
        <taxon>Bacillati</taxon>
        <taxon>Actinomycetota</taxon>
        <taxon>Actinomycetes</taxon>
        <taxon>Pseudonocardiales</taxon>
        <taxon>Pseudonocardiaceae</taxon>
        <taxon>Kibdelosporangium</taxon>
    </lineage>
</organism>
<dbReference type="PANTHER" id="PTHR13504">
    <property type="entry name" value="FIDO DOMAIN-CONTAINING PROTEIN DDB_G0283145"/>
    <property type="match status" value="1"/>
</dbReference>
<evidence type="ECO:0000313" key="2">
    <source>
        <dbReference type="EMBL" id="MCE7005338.1"/>
    </source>
</evidence>
<dbReference type="SUPFAM" id="SSF140931">
    <property type="entry name" value="Fic-like"/>
    <property type="match status" value="1"/>
</dbReference>
<proteinExistence type="predicted"/>
<dbReference type="InterPro" id="IPR036388">
    <property type="entry name" value="WH-like_DNA-bd_sf"/>
</dbReference>
<dbReference type="PANTHER" id="PTHR13504:SF38">
    <property type="entry name" value="FIDO DOMAIN-CONTAINING PROTEIN"/>
    <property type="match status" value="1"/>
</dbReference>
<reference evidence="2 3" key="1">
    <citation type="submission" date="2021-12" db="EMBL/GenBank/DDBJ databases">
        <title>Genome sequence of Kibdelosporangium philippinense ATCC 49844.</title>
        <authorList>
            <person name="Fedorov E.A."/>
            <person name="Omeragic M."/>
            <person name="Shalygina K.F."/>
            <person name="Maclea K.S."/>
        </authorList>
    </citation>
    <scope>NUCLEOTIDE SEQUENCE [LARGE SCALE GENOMIC DNA]</scope>
    <source>
        <strain evidence="2 3">ATCC 49844</strain>
    </source>
</reference>
<sequence>MTVFQSPDLDETDRAVLSEIDQFRSEMRFALSEPKRWTGQLRRNLLAKAIQGSNSIEGYDVSDEDAVAAVEEEEPMTADQATWAEIQGYRSAMSYVLQLADDPHFRLDQSLLRSLHYMMLAHDLAKSPGRYRQKTVYVIDEARDRVVYEGPDFELVPDLMQDLVDSIAGDRGDPSCFVRAAMAHLNLVMIHPFRDGSGRMARCLQTLVLARDSVIAPQFSSIEEFLGRNTPDYYEVLARVGQGSWQPGNDATLWLRFSLRAHHMQAQTVVARLREASLLWAELDRLAEESGVPERAVPAMFDASMGRRLRRSSYVKLADVEERTASRDLQDLVDARLLIATGENRGRTYEATERLRNVRRAIHEELPSISDPYGSMAALLTS</sequence>